<dbReference type="Gramene" id="PNT62171">
    <property type="protein sequence ID" value="PNT62171"/>
    <property type="gene ID" value="BRADI_5g26620v3"/>
</dbReference>
<evidence type="ECO:0000256" key="6">
    <source>
        <dbReference type="PIRSR" id="PIRSR601461-1"/>
    </source>
</evidence>
<dbReference type="Proteomes" id="UP000008810">
    <property type="component" value="Chromosome 5"/>
</dbReference>
<feature type="chain" id="PRO_5044576556" description="Peptidase A1 domain-containing protein" evidence="8">
    <location>
        <begin position="30"/>
        <end position="503"/>
    </location>
</feature>
<gene>
    <name evidence="11" type="primary">LOC100820857</name>
    <name evidence="10" type="ORF">BRADI_5g26620v3</name>
</gene>
<dbReference type="EnsemblPlants" id="PNT62171">
    <property type="protein sequence ID" value="PNT62171"/>
    <property type="gene ID" value="BRADI_5g26620v3"/>
</dbReference>
<dbReference type="EMBL" id="CM000884">
    <property type="protein sequence ID" value="PNT62171.1"/>
    <property type="molecule type" value="Genomic_DNA"/>
</dbReference>
<accession>A0A2K2CJG6</accession>
<dbReference type="InterPro" id="IPR033121">
    <property type="entry name" value="PEPTIDASE_A1"/>
</dbReference>
<evidence type="ECO:0000313" key="11">
    <source>
        <dbReference type="EnsemblPlants" id="PNT62171"/>
    </source>
</evidence>
<keyword evidence="2 7" id="KW-0645">Protease</keyword>
<evidence type="ECO:0000256" key="5">
    <source>
        <dbReference type="ARBA" id="ARBA00023180"/>
    </source>
</evidence>
<keyword evidence="12" id="KW-1185">Reference proteome</keyword>
<dbReference type="ExpressionAtlas" id="A0A2K2CJG6">
    <property type="expression patterns" value="baseline"/>
</dbReference>
<evidence type="ECO:0000256" key="8">
    <source>
        <dbReference type="SAM" id="SignalP"/>
    </source>
</evidence>
<dbReference type="GeneID" id="100820857"/>
<dbReference type="InterPro" id="IPR001461">
    <property type="entry name" value="Aspartic_peptidase_A1"/>
</dbReference>
<dbReference type="InterPro" id="IPR034161">
    <property type="entry name" value="Pepsin-like_plant"/>
</dbReference>
<dbReference type="PROSITE" id="PS51767">
    <property type="entry name" value="PEPTIDASE_A1"/>
    <property type="match status" value="1"/>
</dbReference>
<evidence type="ECO:0000256" key="7">
    <source>
        <dbReference type="RuleBase" id="RU000454"/>
    </source>
</evidence>
<reference evidence="10" key="2">
    <citation type="submission" date="2017-06" db="EMBL/GenBank/DDBJ databases">
        <title>WGS assembly of Brachypodium distachyon.</title>
        <authorList>
            <consortium name="The International Brachypodium Initiative"/>
            <person name="Lucas S."/>
            <person name="Harmon-Smith M."/>
            <person name="Lail K."/>
            <person name="Tice H."/>
            <person name="Grimwood J."/>
            <person name="Bruce D."/>
            <person name="Barry K."/>
            <person name="Shu S."/>
            <person name="Lindquist E."/>
            <person name="Wang M."/>
            <person name="Pitluck S."/>
            <person name="Vogel J.P."/>
            <person name="Garvin D.F."/>
            <person name="Mockler T.C."/>
            <person name="Schmutz J."/>
            <person name="Rokhsar D."/>
            <person name="Bevan M.W."/>
        </authorList>
    </citation>
    <scope>NUCLEOTIDE SEQUENCE</scope>
    <source>
        <strain evidence="10">Bd21</strain>
    </source>
</reference>
<feature type="active site" evidence="6">
    <location>
        <position position="124"/>
    </location>
</feature>
<evidence type="ECO:0000256" key="2">
    <source>
        <dbReference type="ARBA" id="ARBA00022670"/>
    </source>
</evidence>
<dbReference type="InterPro" id="IPR032861">
    <property type="entry name" value="TAXi_N"/>
</dbReference>
<dbReference type="OrthoDB" id="2747330at2759"/>
<dbReference type="GO" id="GO:0006508">
    <property type="term" value="P:proteolysis"/>
    <property type="evidence" value="ECO:0007669"/>
    <property type="project" value="UniProtKB-KW"/>
</dbReference>
<reference evidence="11" key="3">
    <citation type="submission" date="2018-08" db="UniProtKB">
        <authorList>
            <consortium name="EnsemblPlants"/>
        </authorList>
    </citation>
    <scope>IDENTIFICATION</scope>
    <source>
        <strain evidence="11">cv. Bd21</strain>
    </source>
</reference>
<keyword evidence="3 7" id="KW-0064">Aspartyl protease</keyword>
<dbReference type="InterPro" id="IPR051708">
    <property type="entry name" value="Plant_Aspart_Prot_A1"/>
</dbReference>
<keyword evidence="8" id="KW-0732">Signal</keyword>
<dbReference type="CDD" id="cd05476">
    <property type="entry name" value="pepsin_A_like_plant"/>
    <property type="match status" value="1"/>
</dbReference>
<dbReference type="AlphaFoldDB" id="A0A2K2CJG6"/>
<dbReference type="PRINTS" id="PR00792">
    <property type="entry name" value="PEPSIN"/>
</dbReference>
<dbReference type="PANTHER" id="PTHR47967">
    <property type="entry name" value="OS07G0603500 PROTEIN-RELATED"/>
    <property type="match status" value="1"/>
</dbReference>
<feature type="domain" description="Peptidase A1" evidence="9">
    <location>
        <begin position="106"/>
        <end position="495"/>
    </location>
</feature>
<feature type="active site" evidence="6">
    <location>
        <position position="356"/>
    </location>
</feature>
<dbReference type="RefSeq" id="XP_010240630.1">
    <property type="nucleotide sequence ID" value="XM_010242328.3"/>
</dbReference>
<keyword evidence="4 7" id="KW-0378">Hydrolase</keyword>
<dbReference type="GO" id="GO:0005576">
    <property type="term" value="C:extracellular region"/>
    <property type="evidence" value="ECO:0000318"/>
    <property type="project" value="GO_Central"/>
</dbReference>
<dbReference type="PROSITE" id="PS00141">
    <property type="entry name" value="ASP_PROTEASE"/>
    <property type="match status" value="1"/>
</dbReference>
<name>A0A2K2CJG6_BRADI</name>
<dbReference type="GO" id="GO:0004190">
    <property type="term" value="F:aspartic-type endopeptidase activity"/>
    <property type="evidence" value="ECO:0000318"/>
    <property type="project" value="GO_Central"/>
</dbReference>
<dbReference type="Pfam" id="PF14541">
    <property type="entry name" value="TAXi_C"/>
    <property type="match status" value="1"/>
</dbReference>
<reference evidence="10 11" key="1">
    <citation type="journal article" date="2010" name="Nature">
        <title>Genome sequencing and analysis of the model grass Brachypodium distachyon.</title>
        <authorList>
            <consortium name="International Brachypodium Initiative"/>
        </authorList>
    </citation>
    <scope>NUCLEOTIDE SEQUENCE [LARGE SCALE GENOMIC DNA]</scope>
    <source>
        <strain evidence="10">Bd21</strain>
        <strain evidence="11">cv. Bd21</strain>
    </source>
</reference>
<protein>
    <recommendedName>
        <fullName evidence="9">Peptidase A1 domain-containing protein</fullName>
    </recommendedName>
</protein>
<dbReference type="InterPro" id="IPR001969">
    <property type="entry name" value="Aspartic_peptidase_AS"/>
</dbReference>
<organism evidence="10">
    <name type="scientific">Brachypodium distachyon</name>
    <name type="common">Purple false brome</name>
    <name type="synonym">Trachynia distachya</name>
    <dbReference type="NCBI Taxonomy" id="15368"/>
    <lineage>
        <taxon>Eukaryota</taxon>
        <taxon>Viridiplantae</taxon>
        <taxon>Streptophyta</taxon>
        <taxon>Embryophyta</taxon>
        <taxon>Tracheophyta</taxon>
        <taxon>Spermatophyta</taxon>
        <taxon>Magnoliopsida</taxon>
        <taxon>Liliopsida</taxon>
        <taxon>Poales</taxon>
        <taxon>Poaceae</taxon>
        <taxon>BOP clade</taxon>
        <taxon>Pooideae</taxon>
        <taxon>Stipodae</taxon>
        <taxon>Brachypodieae</taxon>
        <taxon>Brachypodium</taxon>
    </lineage>
</organism>
<evidence type="ECO:0000313" key="12">
    <source>
        <dbReference type="Proteomes" id="UP000008810"/>
    </source>
</evidence>
<dbReference type="PANTHER" id="PTHR47967:SF36">
    <property type="entry name" value="PEPTIDASE A1 DOMAIN-CONTAINING PROTEIN"/>
    <property type="match status" value="1"/>
</dbReference>
<keyword evidence="5" id="KW-0325">Glycoprotein</keyword>
<dbReference type="KEGG" id="bdi:100820857"/>
<comment type="similarity">
    <text evidence="1 7">Belongs to the peptidase A1 family.</text>
</comment>
<proteinExistence type="inferred from homology"/>
<dbReference type="Pfam" id="PF14543">
    <property type="entry name" value="TAXi_N"/>
    <property type="match status" value="1"/>
</dbReference>
<dbReference type="InterPro" id="IPR032799">
    <property type="entry name" value="TAXi_C"/>
</dbReference>
<evidence type="ECO:0000256" key="1">
    <source>
        <dbReference type="ARBA" id="ARBA00007447"/>
    </source>
</evidence>
<sequence>MPPITSKAAAMLPCSLLLFFFLLLSSAAAAAIKLPLYRHLPAAAAASPSAAAAESTHHHHLSRLAAASLARAAHLKGGHGHAHAEPSSQAPAAVRTALYPHSYGGYAFSVSLGTPPQPLPVLLDTGSHLSWVPCTSSYQCRNCSSSPSAMSAMAVFHPKNSSSSRLVGCRNPACRWIHSKSPSTCGSTGNNGNGDVCPPYLVVYGSGSTSGLLISDTLRLSPSSSSSAPAPFRNFAIGCSIVSVHQPPSGLAGFGRGAPSVPSQLKVPKFSYCLLSRRFDDNSAVSGELVLGDAMVPAGKKKTTMQYVPLLNNAASKPPYSVYYYLALTGISVGGKPVNLPSRAFVPSSGGGAIIDSGTTFTYLDPTVFKPVAAAMESAVGGRYNRSRPVEDALGLRPCFALPPGPGGAMELPDLELKFKGGAVMRLPVENYFVAAGPAGGPAAGPVAICLAVVSDLPASGGDGAAAGPAIILGSFQQQNYHIEYDLGKERLGFRQQPCAPKS</sequence>
<dbReference type="InterPro" id="IPR021109">
    <property type="entry name" value="Peptidase_aspartic_dom_sf"/>
</dbReference>
<feature type="signal peptide" evidence="8">
    <location>
        <begin position="1"/>
        <end position="29"/>
    </location>
</feature>
<evidence type="ECO:0000256" key="4">
    <source>
        <dbReference type="ARBA" id="ARBA00022801"/>
    </source>
</evidence>
<evidence type="ECO:0000256" key="3">
    <source>
        <dbReference type="ARBA" id="ARBA00022750"/>
    </source>
</evidence>
<dbReference type="SUPFAM" id="SSF50630">
    <property type="entry name" value="Acid proteases"/>
    <property type="match status" value="1"/>
</dbReference>
<dbReference type="Gene3D" id="2.40.70.10">
    <property type="entry name" value="Acid Proteases"/>
    <property type="match status" value="2"/>
</dbReference>
<evidence type="ECO:0000313" key="10">
    <source>
        <dbReference type="EMBL" id="PNT62171.1"/>
    </source>
</evidence>
<evidence type="ECO:0000259" key="9">
    <source>
        <dbReference type="PROSITE" id="PS51767"/>
    </source>
</evidence>